<organism evidence="1 2">
    <name type="scientific">Tanacetum coccineum</name>
    <dbReference type="NCBI Taxonomy" id="301880"/>
    <lineage>
        <taxon>Eukaryota</taxon>
        <taxon>Viridiplantae</taxon>
        <taxon>Streptophyta</taxon>
        <taxon>Embryophyta</taxon>
        <taxon>Tracheophyta</taxon>
        <taxon>Spermatophyta</taxon>
        <taxon>Magnoliopsida</taxon>
        <taxon>eudicotyledons</taxon>
        <taxon>Gunneridae</taxon>
        <taxon>Pentapetalae</taxon>
        <taxon>asterids</taxon>
        <taxon>campanulids</taxon>
        <taxon>Asterales</taxon>
        <taxon>Asteraceae</taxon>
        <taxon>Asteroideae</taxon>
        <taxon>Anthemideae</taxon>
        <taxon>Anthemidinae</taxon>
        <taxon>Tanacetum</taxon>
    </lineage>
</organism>
<name>A0ABQ4XTH1_9ASTR</name>
<keyword evidence="1" id="KW-0695">RNA-directed DNA polymerase</keyword>
<dbReference type="Proteomes" id="UP001151760">
    <property type="component" value="Unassembled WGS sequence"/>
</dbReference>
<dbReference type="InterPro" id="IPR036691">
    <property type="entry name" value="Endo/exonu/phosph_ase_sf"/>
</dbReference>
<dbReference type="PANTHER" id="PTHR31286:SF99">
    <property type="entry name" value="DUF4283 DOMAIN-CONTAINING PROTEIN"/>
    <property type="match status" value="1"/>
</dbReference>
<dbReference type="EMBL" id="BQNB010009773">
    <property type="protein sequence ID" value="GJS68198.1"/>
    <property type="molecule type" value="Genomic_DNA"/>
</dbReference>
<dbReference type="InterPro" id="IPR040256">
    <property type="entry name" value="At4g02000-like"/>
</dbReference>
<dbReference type="PANTHER" id="PTHR31286">
    <property type="entry name" value="GLYCINE-RICH CELL WALL STRUCTURAL PROTEIN 1.8-LIKE"/>
    <property type="match status" value="1"/>
</dbReference>
<comment type="caution">
    <text evidence="1">The sequence shown here is derived from an EMBL/GenBank/DDBJ whole genome shotgun (WGS) entry which is preliminary data.</text>
</comment>
<dbReference type="Gene3D" id="3.60.10.10">
    <property type="entry name" value="Endonuclease/exonuclease/phosphatase"/>
    <property type="match status" value="1"/>
</dbReference>
<dbReference type="GO" id="GO:0003964">
    <property type="term" value="F:RNA-directed DNA polymerase activity"/>
    <property type="evidence" value="ECO:0007669"/>
    <property type="project" value="UniProtKB-KW"/>
</dbReference>
<evidence type="ECO:0000313" key="1">
    <source>
        <dbReference type="EMBL" id="GJS68198.1"/>
    </source>
</evidence>
<keyword evidence="1" id="KW-0548">Nucleotidyltransferase</keyword>
<keyword evidence="2" id="KW-1185">Reference proteome</keyword>
<sequence>MPRTLISLRPNLGVLQMCLKGEGRLSFARVLVEMSTEKELKNEVIIVYKQQNNYSNITKVVKVEYAWKPWRCSNCAVFRHNDNHCVTKKPQHVDQKEDKTKEFTNVSYANRRKQSYGNKMNNGNGAKQNGSNARIMHKSSNLGNINDGINVRKEKFEFRRKNNANEVSKDKGKSINDNKVEEKWDASLEIIEEGMEDVMENNSGDGIEMVHNMVHAWNIRGMSTSKKQKEIRKLIKDEKLSLCAVLETHIKSTKAKSVCSFIFGDWEWISNYENNNKGCRVMVGWNSNAIKKEIMEKSSISISYYKGQALDDDGYPLAHGVFLPYLISDHSLGMMTFLNDGKIMKKAFKFANFMAEKKEFISIVKEEWSKDIEGFNMYKFIPHNDLIKEDAVKVLEEYNEAMKDEESLLFQKAKKQRNEHVAGQFVDHFQKFLGCTNKVAPFPQDEGLFPTILSTEEAESMIIPVLEKQIKEALFDIDDQKAPGPDGFSAKFFKAAWNCWNLTIKLTINSYEYAADGSSIVQIINILIKHIKEHEI</sequence>
<keyword evidence="1" id="KW-0808">Transferase</keyword>
<protein>
    <submittedName>
        <fullName evidence="1">RNA-directed DNA polymerase, eukaryota, reverse transcriptase zinc-binding domain protein</fullName>
    </submittedName>
</protein>
<proteinExistence type="predicted"/>
<reference evidence="1" key="2">
    <citation type="submission" date="2022-01" db="EMBL/GenBank/DDBJ databases">
        <authorList>
            <person name="Yamashiro T."/>
            <person name="Shiraishi A."/>
            <person name="Satake H."/>
            <person name="Nakayama K."/>
        </authorList>
    </citation>
    <scope>NUCLEOTIDE SEQUENCE</scope>
</reference>
<gene>
    <name evidence="1" type="ORF">Tco_0682763</name>
</gene>
<evidence type="ECO:0000313" key="2">
    <source>
        <dbReference type="Proteomes" id="UP001151760"/>
    </source>
</evidence>
<accession>A0ABQ4XTH1</accession>
<reference evidence="1" key="1">
    <citation type="journal article" date="2022" name="Int. J. Mol. Sci.">
        <title>Draft Genome of Tanacetum Coccineum: Genomic Comparison of Closely Related Tanacetum-Family Plants.</title>
        <authorList>
            <person name="Yamashiro T."/>
            <person name="Shiraishi A."/>
            <person name="Nakayama K."/>
            <person name="Satake H."/>
        </authorList>
    </citation>
    <scope>NUCLEOTIDE SEQUENCE</scope>
</reference>